<evidence type="ECO:0000256" key="2">
    <source>
        <dbReference type="ARBA" id="ARBA00022737"/>
    </source>
</evidence>
<evidence type="ECO:0000256" key="6">
    <source>
        <dbReference type="PROSITE-ProRule" id="PRU00042"/>
    </source>
</evidence>
<evidence type="ECO:0000256" key="3">
    <source>
        <dbReference type="ARBA" id="ARBA00022771"/>
    </source>
</evidence>
<evidence type="ECO:0000313" key="10">
    <source>
        <dbReference type="Proteomes" id="UP001275084"/>
    </source>
</evidence>
<dbReference type="FunFam" id="3.30.160.60:FF:000007">
    <property type="entry name" value="Basic krueppel-like factor 3"/>
    <property type="match status" value="1"/>
</dbReference>
<keyword evidence="1" id="KW-0479">Metal-binding</keyword>
<evidence type="ECO:0000259" key="8">
    <source>
        <dbReference type="PROSITE" id="PS50157"/>
    </source>
</evidence>
<reference evidence="9" key="2">
    <citation type="submission" date="2023-06" db="EMBL/GenBank/DDBJ databases">
        <authorList>
            <consortium name="Lawrence Berkeley National Laboratory"/>
            <person name="Haridas S."/>
            <person name="Hensen N."/>
            <person name="Bonometti L."/>
            <person name="Westerberg I."/>
            <person name="Brannstrom I.O."/>
            <person name="Guillou S."/>
            <person name="Cros-Aarteil S."/>
            <person name="Calhoun S."/>
            <person name="Kuo A."/>
            <person name="Mondo S."/>
            <person name="Pangilinan J."/>
            <person name="Riley R."/>
            <person name="Labutti K."/>
            <person name="Andreopoulos B."/>
            <person name="Lipzen A."/>
            <person name="Chen C."/>
            <person name="Yanf M."/>
            <person name="Daum C."/>
            <person name="Ng V."/>
            <person name="Clum A."/>
            <person name="Steindorff A."/>
            <person name="Ohm R."/>
            <person name="Martin F."/>
            <person name="Silar P."/>
            <person name="Natvig D."/>
            <person name="Lalanne C."/>
            <person name="Gautier V."/>
            <person name="Ament-Velasquez S.L."/>
            <person name="Kruys A."/>
            <person name="Hutchinson M.I."/>
            <person name="Powell A.J."/>
            <person name="Barry K."/>
            <person name="Miller A.N."/>
            <person name="Grigoriev I.V."/>
            <person name="Debuchy R."/>
            <person name="Gladieux P."/>
            <person name="Thoren M.H."/>
            <person name="Johannesson H."/>
        </authorList>
    </citation>
    <scope>NUCLEOTIDE SEQUENCE</scope>
    <source>
        <strain evidence="9">CBS 955.72</strain>
    </source>
</reference>
<comment type="caution">
    <text evidence="9">The sequence shown here is derived from an EMBL/GenBank/DDBJ whole genome shotgun (WGS) entry which is preliminary data.</text>
</comment>
<dbReference type="InterPro" id="IPR013087">
    <property type="entry name" value="Znf_C2H2_type"/>
</dbReference>
<dbReference type="PANTHER" id="PTHR14003">
    <property type="entry name" value="TRANSCRIPTIONAL REPRESSOR PROTEIN YY"/>
    <property type="match status" value="1"/>
</dbReference>
<proteinExistence type="predicted"/>
<keyword evidence="2" id="KW-0677">Repeat</keyword>
<dbReference type="Proteomes" id="UP001275084">
    <property type="component" value="Unassembled WGS sequence"/>
</dbReference>
<dbReference type="GO" id="GO:0000785">
    <property type="term" value="C:chromatin"/>
    <property type="evidence" value="ECO:0007669"/>
    <property type="project" value="TreeGrafter"/>
</dbReference>
<dbReference type="Pfam" id="PF00096">
    <property type="entry name" value="zf-C2H2"/>
    <property type="match status" value="4"/>
</dbReference>
<evidence type="ECO:0000256" key="7">
    <source>
        <dbReference type="SAM" id="MobiDB-lite"/>
    </source>
</evidence>
<dbReference type="SUPFAM" id="SSF57667">
    <property type="entry name" value="beta-beta-alpha zinc fingers"/>
    <property type="match status" value="3"/>
</dbReference>
<name>A0AAJ0MKK1_9PEZI</name>
<accession>A0AAJ0MKK1</accession>
<keyword evidence="3 6" id="KW-0863">Zinc-finger</keyword>
<dbReference type="PROSITE" id="PS50157">
    <property type="entry name" value="ZINC_FINGER_C2H2_2"/>
    <property type="match status" value="4"/>
</dbReference>
<feature type="domain" description="C2H2-type" evidence="8">
    <location>
        <begin position="111"/>
        <end position="140"/>
    </location>
</feature>
<keyword evidence="10" id="KW-1185">Reference proteome</keyword>
<reference evidence="9" key="1">
    <citation type="journal article" date="2023" name="Mol. Phylogenet. Evol.">
        <title>Genome-scale phylogeny and comparative genomics of the fungal order Sordariales.</title>
        <authorList>
            <person name="Hensen N."/>
            <person name="Bonometti L."/>
            <person name="Westerberg I."/>
            <person name="Brannstrom I.O."/>
            <person name="Guillou S."/>
            <person name="Cros-Aarteil S."/>
            <person name="Calhoun S."/>
            <person name="Haridas S."/>
            <person name="Kuo A."/>
            <person name="Mondo S."/>
            <person name="Pangilinan J."/>
            <person name="Riley R."/>
            <person name="LaButti K."/>
            <person name="Andreopoulos B."/>
            <person name="Lipzen A."/>
            <person name="Chen C."/>
            <person name="Yan M."/>
            <person name="Daum C."/>
            <person name="Ng V."/>
            <person name="Clum A."/>
            <person name="Steindorff A."/>
            <person name="Ohm R.A."/>
            <person name="Martin F."/>
            <person name="Silar P."/>
            <person name="Natvig D.O."/>
            <person name="Lalanne C."/>
            <person name="Gautier V."/>
            <person name="Ament-Velasquez S.L."/>
            <person name="Kruys A."/>
            <person name="Hutchinson M.I."/>
            <person name="Powell A.J."/>
            <person name="Barry K."/>
            <person name="Miller A.N."/>
            <person name="Grigoriev I.V."/>
            <person name="Debuchy R."/>
            <person name="Gladieux P."/>
            <person name="Hiltunen Thoren M."/>
            <person name="Johannesson H."/>
        </authorList>
    </citation>
    <scope>NUCLEOTIDE SEQUENCE</scope>
    <source>
        <strain evidence="9">CBS 955.72</strain>
    </source>
</reference>
<keyword evidence="4" id="KW-0862">Zinc</keyword>
<evidence type="ECO:0000256" key="4">
    <source>
        <dbReference type="ARBA" id="ARBA00022833"/>
    </source>
</evidence>
<feature type="region of interest" description="Disordered" evidence="7">
    <location>
        <begin position="52"/>
        <end position="72"/>
    </location>
</feature>
<dbReference type="GO" id="GO:0005667">
    <property type="term" value="C:transcription regulator complex"/>
    <property type="evidence" value="ECO:0007669"/>
    <property type="project" value="TreeGrafter"/>
</dbReference>
<dbReference type="GO" id="GO:0008270">
    <property type="term" value="F:zinc ion binding"/>
    <property type="evidence" value="ECO:0007669"/>
    <property type="project" value="UniProtKB-KW"/>
</dbReference>
<feature type="domain" description="C2H2-type" evidence="8">
    <location>
        <begin position="141"/>
        <end position="170"/>
    </location>
</feature>
<organism evidence="9 10">
    <name type="scientific">Lasiosphaeria hispida</name>
    <dbReference type="NCBI Taxonomy" id="260671"/>
    <lineage>
        <taxon>Eukaryota</taxon>
        <taxon>Fungi</taxon>
        <taxon>Dikarya</taxon>
        <taxon>Ascomycota</taxon>
        <taxon>Pezizomycotina</taxon>
        <taxon>Sordariomycetes</taxon>
        <taxon>Sordariomycetidae</taxon>
        <taxon>Sordariales</taxon>
        <taxon>Lasiosphaeriaceae</taxon>
        <taxon>Lasiosphaeria</taxon>
    </lineage>
</organism>
<dbReference type="AlphaFoldDB" id="A0AAJ0MKK1"/>
<dbReference type="FunFam" id="3.30.160.60:FF:000125">
    <property type="entry name" value="Putative zinc finger protein 143"/>
    <property type="match status" value="1"/>
</dbReference>
<dbReference type="EMBL" id="JAUIQD010000001">
    <property type="protein sequence ID" value="KAK3363842.1"/>
    <property type="molecule type" value="Genomic_DNA"/>
</dbReference>
<evidence type="ECO:0000256" key="1">
    <source>
        <dbReference type="ARBA" id="ARBA00022723"/>
    </source>
</evidence>
<dbReference type="PROSITE" id="PS00028">
    <property type="entry name" value="ZINC_FINGER_C2H2_1"/>
    <property type="match status" value="4"/>
</dbReference>
<dbReference type="GO" id="GO:0000981">
    <property type="term" value="F:DNA-binding transcription factor activity, RNA polymerase II-specific"/>
    <property type="evidence" value="ECO:0007669"/>
    <property type="project" value="UniProtKB-ARBA"/>
</dbReference>
<feature type="domain" description="C2H2-type" evidence="8">
    <location>
        <begin position="201"/>
        <end position="230"/>
    </location>
</feature>
<feature type="domain" description="C2H2-type" evidence="8">
    <location>
        <begin position="171"/>
        <end position="200"/>
    </location>
</feature>
<dbReference type="FunFam" id="3.30.160.60:FF:002343">
    <property type="entry name" value="Zinc finger protein 33A"/>
    <property type="match status" value="1"/>
</dbReference>
<feature type="compositionally biased region" description="Pro residues" evidence="7">
    <location>
        <begin position="59"/>
        <end position="69"/>
    </location>
</feature>
<dbReference type="SMART" id="SM00355">
    <property type="entry name" value="ZnF_C2H2"/>
    <property type="match status" value="4"/>
</dbReference>
<evidence type="ECO:0000313" key="9">
    <source>
        <dbReference type="EMBL" id="KAK3363842.1"/>
    </source>
</evidence>
<dbReference type="InterPro" id="IPR036236">
    <property type="entry name" value="Znf_C2H2_sf"/>
</dbReference>
<sequence length="257" mass="28140">MGVMRQGMFQPRVVLSLNGEPASRPGRGFWLILAMGPGPSLLAAPRESISTSRGSPYLLPSPPAAPPPESHQSLTLWKQSFTRKASLQRHWAVHTSAPCPVNVYAKHPQQHPCGYTGCDKIFGRRSALTKHVRSHTGEKPFACPHMGCGKRFTQNSALTIHNRTHTGEKPFQCPYEHCRKAFTQRNTLTIHIRTHVGDKPYLCQDPGCGRRFADSSTIARHRRVHTGEAVRRRPRGLAPPGASALMGVWPVGAGGGG</sequence>
<protein>
    <recommendedName>
        <fullName evidence="5">C2H2 type master regulator of conidiophore development brlA</fullName>
    </recommendedName>
</protein>
<dbReference type="PANTHER" id="PTHR14003:SF19">
    <property type="entry name" value="YY2 TRANSCRIPTION FACTOR"/>
    <property type="match status" value="1"/>
</dbReference>
<dbReference type="GO" id="GO:0000978">
    <property type="term" value="F:RNA polymerase II cis-regulatory region sequence-specific DNA binding"/>
    <property type="evidence" value="ECO:0007669"/>
    <property type="project" value="TreeGrafter"/>
</dbReference>
<gene>
    <name evidence="9" type="ORF">B0T25DRAFT_492758</name>
</gene>
<evidence type="ECO:0000256" key="5">
    <source>
        <dbReference type="ARBA" id="ARBA00044085"/>
    </source>
</evidence>
<dbReference type="Gene3D" id="3.30.160.60">
    <property type="entry name" value="Classic Zinc Finger"/>
    <property type="match status" value="4"/>
</dbReference>